<dbReference type="AlphaFoldDB" id="A0A4W3GHC2"/>
<dbReference type="GeneTree" id="ENSGT00390000013048"/>
<reference evidence="4" key="3">
    <citation type="journal article" date="2014" name="Nature">
        <title>Elephant shark genome provides unique insights into gnathostome evolution.</title>
        <authorList>
            <consortium name="International Elephant Shark Genome Sequencing Consortium"/>
            <person name="Venkatesh B."/>
            <person name="Lee A.P."/>
            <person name="Ravi V."/>
            <person name="Maurya A.K."/>
            <person name="Lian M.M."/>
            <person name="Swann J.B."/>
            <person name="Ohta Y."/>
            <person name="Flajnik M.F."/>
            <person name="Sutoh Y."/>
            <person name="Kasahara M."/>
            <person name="Hoon S."/>
            <person name="Gangu V."/>
            <person name="Roy S.W."/>
            <person name="Irimia M."/>
            <person name="Korzh V."/>
            <person name="Kondrychyn I."/>
            <person name="Lim Z.W."/>
            <person name="Tay B.H."/>
            <person name="Tohari S."/>
            <person name="Kong K.W."/>
            <person name="Ho S."/>
            <person name="Lorente-Galdos B."/>
            <person name="Quilez J."/>
            <person name="Marques-Bonet T."/>
            <person name="Raney B.J."/>
            <person name="Ingham P.W."/>
            <person name="Tay A."/>
            <person name="Hillier L.W."/>
            <person name="Minx P."/>
            <person name="Boehm T."/>
            <person name="Wilson R.K."/>
            <person name="Brenner S."/>
            <person name="Warren W.C."/>
        </authorList>
    </citation>
    <scope>NUCLEOTIDE SEQUENCE [LARGE SCALE GENOMIC DNA]</scope>
</reference>
<keyword evidence="4" id="KW-1185">Reference proteome</keyword>
<dbReference type="InterPro" id="IPR036065">
    <property type="entry name" value="BolA-like_sf"/>
</dbReference>
<organism evidence="3 4">
    <name type="scientific">Callorhinchus milii</name>
    <name type="common">Ghost shark</name>
    <dbReference type="NCBI Taxonomy" id="7868"/>
    <lineage>
        <taxon>Eukaryota</taxon>
        <taxon>Metazoa</taxon>
        <taxon>Chordata</taxon>
        <taxon>Craniata</taxon>
        <taxon>Vertebrata</taxon>
        <taxon>Chondrichthyes</taxon>
        <taxon>Holocephali</taxon>
        <taxon>Chimaeriformes</taxon>
        <taxon>Callorhinchidae</taxon>
        <taxon>Callorhinchus</taxon>
    </lineage>
</organism>
<evidence type="ECO:0000256" key="2">
    <source>
        <dbReference type="SAM" id="MobiDB-lite"/>
    </source>
</evidence>
<dbReference type="InParanoid" id="A0A4W3GHC2"/>
<reference evidence="4" key="2">
    <citation type="journal article" date="2007" name="PLoS Biol.">
        <title>Survey sequencing and comparative analysis of the elephant shark (Callorhinchus milii) genome.</title>
        <authorList>
            <person name="Venkatesh B."/>
            <person name="Kirkness E.F."/>
            <person name="Loh Y.H."/>
            <person name="Halpern A.L."/>
            <person name="Lee A.P."/>
            <person name="Johnson J."/>
            <person name="Dandona N."/>
            <person name="Viswanathan L.D."/>
            <person name="Tay A."/>
            <person name="Venter J.C."/>
            <person name="Strausberg R.L."/>
            <person name="Brenner S."/>
        </authorList>
    </citation>
    <scope>NUCLEOTIDE SEQUENCE [LARGE SCALE GENOMIC DNA]</scope>
</reference>
<evidence type="ECO:0000313" key="4">
    <source>
        <dbReference type="Proteomes" id="UP000314986"/>
    </source>
</evidence>
<dbReference type="STRING" id="7868.ENSCMIP00000002115"/>
<reference evidence="4" key="1">
    <citation type="journal article" date="2006" name="Science">
        <title>Ancient noncoding elements conserved in the human genome.</title>
        <authorList>
            <person name="Venkatesh B."/>
            <person name="Kirkness E.F."/>
            <person name="Loh Y.H."/>
            <person name="Halpern A.L."/>
            <person name="Lee A.P."/>
            <person name="Johnson J."/>
            <person name="Dandona N."/>
            <person name="Viswanathan L.D."/>
            <person name="Tay A."/>
            <person name="Venter J.C."/>
            <person name="Strausberg R.L."/>
            <person name="Brenner S."/>
        </authorList>
    </citation>
    <scope>NUCLEOTIDE SEQUENCE [LARGE SCALE GENOMIC DNA]</scope>
</reference>
<evidence type="ECO:0000256" key="1">
    <source>
        <dbReference type="ARBA" id="ARBA00005578"/>
    </source>
</evidence>
<protein>
    <submittedName>
        <fullName evidence="3">BolA family member 3</fullName>
    </submittedName>
</protein>
<dbReference type="PANTHER" id="PTHR46188:SF1">
    <property type="entry name" value="BOLA-LIKE PROTEIN 3"/>
    <property type="match status" value="1"/>
</dbReference>
<sequence length="112" mass="12304">WSGGHEGQPGAEATGSGVRRKEVRKTPLFTHISKRTLATQTSSELRITGILKQRFPQASTIKVVDISGGCGAMYEIHIESKEFVGKRMVQQHQMVNEVSLSSNSFQGFLNSL</sequence>
<name>A0A4W3GHC2_CALMI</name>
<dbReference type="Ensembl" id="ENSCMIT00000002196.1">
    <property type="protein sequence ID" value="ENSCMIP00000002115.1"/>
    <property type="gene ID" value="ENSCMIG00000001279.1"/>
</dbReference>
<dbReference type="GO" id="GO:0005759">
    <property type="term" value="C:mitochondrial matrix"/>
    <property type="evidence" value="ECO:0007669"/>
    <property type="project" value="TreeGrafter"/>
</dbReference>
<dbReference type="Gene3D" id="3.30.300.90">
    <property type="entry name" value="BolA-like"/>
    <property type="match status" value="1"/>
</dbReference>
<proteinExistence type="inferred from homology"/>
<dbReference type="SUPFAM" id="SSF82657">
    <property type="entry name" value="BolA-like"/>
    <property type="match status" value="1"/>
</dbReference>
<reference evidence="3" key="5">
    <citation type="submission" date="2025-09" db="UniProtKB">
        <authorList>
            <consortium name="Ensembl"/>
        </authorList>
    </citation>
    <scope>IDENTIFICATION</scope>
</reference>
<dbReference type="InterPro" id="IPR052275">
    <property type="entry name" value="Mt_Fe-S_assembly_factor"/>
</dbReference>
<accession>A0A4W3GHC2</accession>
<dbReference type="PANTHER" id="PTHR46188">
    <property type="entry name" value="BOLA-LIKE PROTEIN 3"/>
    <property type="match status" value="1"/>
</dbReference>
<reference evidence="3" key="4">
    <citation type="submission" date="2025-08" db="UniProtKB">
        <authorList>
            <consortium name="Ensembl"/>
        </authorList>
    </citation>
    <scope>IDENTIFICATION</scope>
</reference>
<evidence type="ECO:0000313" key="3">
    <source>
        <dbReference type="Ensembl" id="ENSCMIP00000002115.1"/>
    </source>
</evidence>
<dbReference type="Proteomes" id="UP000314986">
    <property type="component" value="Unassembled WGS sequence"/>
</dbReference>
<feature type="region of interest" description="Disordered" evidence="2">
    <location>
        <begin position="1"/>
        <end position="25"/>
    </location>
</feature>
<comment type="similarity">
    <text evidence="1">Belongs to the BolA/IbaG family.</text>
</comment>